<feature type="chain" id="PRO_5040124598" evidence="2">
    <location>
        <begin position="21"/>
        <end position="199"/>
    </location>
</feature>
<dbReference type="AlphaFoldDB" id="A0A9P4T6A7"/>
<organism evidence="3 4">
    <name type="scientific">Curvularia kusanoi</name>
    <name type="common">Cochliobolus kusanoi</name>
    <dbReference type="NCBI Taxonomy" id="90978"/>
    <lineage>
        <taxon>Eukaryota</taxon>
        <taxon>Fungi</taxon>
        <taxon>Dikarya</taxon>
        <taxon>Ascomycota</taxon>
        <taxon>Pezizomycotina</taxon>
        <taxon>Dothideomycetes</taxon>
        <taxon>Pleosporomycetidae</taxon>
        <taxon>Pleosporales</taxon>
        <taxon>Pleosporineae</taxon>
        <taxon>Pleosporaceae</taxon>
        <taxon>Curvularia</taxon>
    </lineage>
</organism>
<keyword evidence="4" id="KW-1185">Reference proteome</keyword>
<keyword evidence="2" id="KW-0732">Signal</keyword>
<evidence type="ECO:0000313" key="4">
    <source>
        <dbReference type="Proteomes" id="UP000801428"/>
    </source>
</evidence>
<feature type="signal peptide" evidence="2">
    <location>
        <begin position="1"/>
        <end position="20"/>
    </location>
</feature>
<feature type="region of interest" description="Disordered" evidence="1">
    <location>
        <begin position="62"/>
        <end position="101"/>
    </location>
</feature>
<evidence type="ECO:0000313" key="3">
    <source>
        <dbReference type="EMBL" id="KAF2995560.1"/>
    </source>
</evidence>
<dbReference type="EMBL" id="SWKU01000032">
    <property type="protein sequence ID" value="KAF2995560.1"/>
    <property type="molecule type" value="Genomic_DNA"/>
</dbReference>
<feature type="compositionally biased region" description="Basic and acidic residues" evidence="1">
    <location>
        <begin position="78"/>
        <end position="96"/>
    </location>
</feature>
<comment type="caution">
    <text evidence="3">The sequence shown here is derived from an EMBL/GenBank/DDBJ whole genome shotgun (WGS) entry which is preliminary data.</text>
</comment>
<evidence type="ECO:0000256" key="2">
    <source>
        <dbReference type="SAM" id="SignalP"/>
    </source>
</evidence>
<name>A0A9P4T6A7_CURKU</name>
<proteinExistence type="predicted"/>
<protein>
    <submittedName>
        <fullName evidence="3">Uncharacterized protein</fullName>
    </submittedName>
</protein>
<sequence>MRTAAAILFGLAGLCNVAFAQDAACTAGAQATYIALAGNADAEEYCDKKIFSVDDSPRATITAAPTPDSLRFRKRKGKETTTTDDGGHHGGDDDNGLRSLLKSLSQGPSSIASTFCSCNFPSPTSSEIRPTFYPSACGFPNGTTNATITSNSTITTVTSTVTLTTSDDDFTITPVATLTTSIEDNGRTGSSDDSSTTTV</sequence>
<evidence type="ECO:0000256" key="1">
    <source>
        <dbReference type="SAM" id="MobiDB-lite"/>
    </source>
</evidence>
<accession>A0A9P4T6A7</accession>
<reference evidence="3" key="1">
    <citation type="submission" date="2019-04" db="EMBL/GenBank/DDBJ databases">
        <title>Sequencing of skin fungus with MAO and IRED activity.</title>
        <authorList>
            <person name="Marsaioli A.J."/>
            <person name="Bonatto J.M.C."/>
            <person name="Reis Junior O."/>
        </authorList>
    </citation>
    <scope>NUCLEOTIDE SEQUENCE</scope>
    <source>
        <strain evidence="3">30M1</strain>
    </source>
</reference>
<gene>
    <name evidence="3" type="ORF">E8E13_003885</name>
</gene>
<dbReference type="Proteomes" id="UP000801428">
    <property type="component" value="Unassembled WGS sequence"/>
</dbReference>